<evidence type="ECO:0000313" key="2">
    <source>
        <dbReference type="Proteomes" id="UP000001635"/>
    </source>
</evidence>
<dbReference type="RefSeq" id="WP_014019628.1">
    <property type="nucleotide sequence ID" value="NC_015914.1"/>
</dbReference>
<dbReference type="STRING" id="880070.Cycma_1577"/>
<reference evidence="2" key="1">
    <citation type="submission" date="2011-07" db="EMBL/GenBank/DDBJ databases">
        <title>The complete genome of Cyclobacterium marinum DSM 745.</title>
        <authorList>
            <person name="Lucas S."/>
            <person name="Han J."/>
            <person name="Lapidus A."/>
            <person name="Bruce D."/>
            <person name="Goodwin L."/>
            <person name="Pitluck S."/>
            <person name="Peters L."/>
            <person name="Kyrpides N."/>
            <person name="Mavromatis K."/>
            <person name="Ivanova N."/>
            <person name="Ovchinnikova G."/>
            <person name="Chertkov O."/>
            <person name="Detter J.C."/>
            <person name="Tapia R."/>
            <person name="Han C."/>
            <person name="Land M."/>
            <person name="Hauser L."/>
            <person name="Markowitz V."/>
            <person name="Cheng J.-F."/>
            <person name="Hugenholtz P."/>
            <person name="Woyke T."/>
            <person name="Wu D."/>
            <person name="Tindall B."/>
            <person name="Schuetze A."/>
            <person name="Brambilla E."/>
            <person name="Klenk H.-P."/>
            <person name="Eisen J.A."/>
        </authorList>
    </citation>
    <scope>NUCLEOTIDE SEQUENCE [LARGE SCALE GENOMIC DNA]</scope>
    <source>
        <strain evidence="2">ATCC 25205 / DSM 745 / LMG 13164 / NCIMB 1802</strain>
    </source>
</reference>
<organism evidence="1 2">
    <name type="scientific">Cyclobacterium marinum (strain ATCC 25205 / DSM 745 / LMG 13164 / NCIMB 1802)</name>
    <name type="common">Flectobacillus marinus</name>
    <dbReference type="NCBI Taxonomy" id="880070"/>
    <lineage>
        <taxon>Bacteria</taxon>
        <taxon>Pseudomonadati</taxon>
        <taxon>Bacteroidota</taxon>
        <taxon>Cytophagia</taxon>
        <taxon>Cytophagales</taxon>
        <taxon>Cyclobacteriaceae</taxon>
        <taxon>Cyclobacterium</taxon>
    </lineage>
</organism>
<dbReference type="SUPFAM" id="SSF52833">
    <property type="entry name" value="Thioredoxin-like"/>
    <property type="match status" value="1"/>
</dbReference>
<dbReference type="KEGG" id="cmr:Cycma_1577"/>
<gene>
    <name evidence="1" type="ordered locus">Cycma_1577</name>
</gene>
<accession>G0J4V3</accession>
<dbReference type="AlphaFoldDB" id="G0J4V3"/>
<dbReference type="InterPro" id="IPR022551">
    <property type="entry name" value="BrxC"/>
</dbReference>
<dbReference type="EMBL" id="CP002955">
    <property type="protein sequence ID" value="AEL25333.1"/>
    <property type="molecule type" value="Genomic_DNA"/>
</dbReference>
<protein>
    <recommendedName>
        <fullName evidence="3">General stress protein</fullName>
    </recommendedName>
</protein>
<proteinExistence type="predicted"/>
<sequence length="112" mass="12697">MSWIKLEDASQLNTIKEESNEKPVVIFKHSTSCSISGMAWNRLQRNWKDGDSEKFTPYYLDLLSYRALSNAIAEEFNVTHASPQVIVVKGGKAVYNNSHMGINYNEIVSLEV</sequence>
<evidence type="ECO:0008006" key="3">
    <source>
        <dbReference type="Google" id="ProtNLM"/>
    </source>
</evidence>
<dbReference type="InterPro" id="IPR036249">
    <property type="entry name" value="Thioredoxin-like_sf"/>
</dbReference>
<dbReference type="OrthoDB" id="677051at2"/>
<dbReference type="HOGENOM" id="CLU_153787_0_0_10"/>
<dbReference type="eggNOG" id="COG3118">
    <property type="taxonomic scope" value="Bacteria"/>
</dbReference>
<dbReference type="Gene3D" id="3.40.30.10">
    <property type="entry name" value="Glutaredoxin"/>
    <property type="match status" value="1"/>
</dbReference>
<evidence type="ECO:0000313" key="1">
    <source>
        <dbReference type="EMBL" id="AEL25333.1"/>
    </source>
</evidence>
<dbReference type="Pfam" id="PF11009">
    <property type="entry name" value="BrxC"/>
    <property type="match status" value="1"/>
</dbReference>
<keyword evidence="2" id="KW-1185">Reference proteome</keyword>
<dbReference type="NCBIfam" id="TIGR04019">
    <property type="entry name" value="B_thiol_YtxJ"/>
    <property type="match status" value="1"/>
</dbReference>
<dbReference type="Proteomes" id="UP000001635">
    <property type="component" value="Chromosome"/>
</dbReference>
<name>G0J4V3_CYCMS</name>